<organism evidence="5 6">
    <name type="scientific">Cyphellophora attinorum</name>
    <dbReference type="NCBI Taxonomy" id="1664694"/>
    <lineage>
        <taxon>Eukaryota</taxon>
        <taxon>Fungi</taxon>
        <taxon>Dikarya</taxon>
        <taxon>Ascomycota</taxon>
        <taxon>Pezizomycotina</taxon>
        <taxon>Eurotiomycetes</taxon>
        <taxon>Chaetothyriomycetidae</taxon>
        <taxon>Chaetothyriales</taxon>
        <taxon>Cyphellophoraceae</taxon>
        <taxon>Cyphellophora</taxon>
    </lineage>
</organism>
<dbReference type="GeneID" id="28734047"/>
<keyword evidence="6" id="KW-1185">Reference proteome</keyword>
<name>A0A0N1HDB0_9EURO</name>
<keyword evidence="3" id="KW-0560">Oxidoreductase</keyword>
<dbReference type="GO" id="GO:0044550">
    <property type="term" value="P:secondary metabolite biosynthetic process"/>
    <property type="evidence" value="ECO:0007669"/>
    <property type="project" value="TreeGrafter"/>
</dbReference>
<protein>
    <submittedName>
        <fullName evidence="5">Salicylate hydroxylase</fullName>
    </submittedName>
</protein>
<accession>A0A0N1HDB0</accession>
<dbReference type="InterPro" id="IPR002938">
    <property type="entry name" value="FAD-bd"/>
</dbReference>
<dbReference type="PANTHER" id="PTHR46720:SF3">
    <property type="entry name" value="FAD-BINDING DOMAIN-CONTAINING PROTEIN-RELATED"/>
    <property type="match status" value="1"/>
</dbReference>
<dbReference type="InterPro" id="IPR036188">
    <property type="entry name" value="FAD/NAD-bd_sf"/>
</dbReference>
<evidence type="ECO:0000313" key="6">
    <source>
        <dbReference type="Proteomes" id="UP000038010"/>
    </source>
</evidence>
<dbReference type="Proteomes" id="UP000038010">
    <property type="component" value="Unassembled WGS sequence"/>
</dbReference>
<dbReference type="SUPFAM" id="SSF51905">
    <property type="entry name" value="FAD/NAD(P)-binding domain"/>
    <property type="match status" value="1"/>
</dbReference>
<dbReference type="RefSeq" id="XP_018002897.1">
    <property type="nucleotide sequence ID" value="XM_018142167.1"/>
</dbReference>
<keyword evidence="1" id="KW-0285">Flavoprotein</keyword>
<dbReference type="PRINTS" id="PR00420">
    <property type="entry name" value="RNGMNOXGNASE"/>
</dbReference>
<evidence type="ECO:0000256" key="1">
    <source>
        <dbReference type="ARBA" id="ARBA00022630"/>
    </source>
</evidence>
<comment type="caution">
    <text evidence="5">The sequence shown here is derived from an EMBL/GenBank/DDBJ whole genome shotgun (WGS) entry which is preliminary data.</text>
</comment>
<dbReference type="OrthoDB" id="5428495at2759"/>
<keyword evidence="2" id="KW-0274">FAD</keyword>
<feature type="domain" description="FAD-binding" evidence="4">
    <location>
        <begin position="7"/>
        <end position="370"/>
    </location>
</feature>
<dbReference type="SUPFAM" id="SSF54373">
    <property type="entry name" value="FAD-linked reductases, C-terminal domain"/>
    <property type="match status" value="1"/>
</dbReference>
<proteinExistence type="predicted"/>
<dbReference type="VEuPathDB" id="FungiDB:AB675_2213"/>
<reference evidence="5 6" key="1">
    <citation type="submission" date="2015-06" db="EMBL/GenBank/DDBJ databases">
        <title>Draft genome of the ant-associated black yeast Phialophora attae CBS 131958.</title>
        <authorList>
            <person name="Moreno L.F."/>
            <person name="Stielow B.J."/>
            <person name="de Hoog S."/>
            <person name="Vicente V.A."/>
            <person name="Weiss V.A."/>
            <person name="de Vries M."/>
            <person name="Cruz L.M."/>
            <person name="Souza E.M."/>
        </authorList>
    </citation>
    <scope>NUCLEOTIDE SEQUENCE [LARGE SCALE GENOMIC DNA]</scope>
    <source>
        <strain evidence="5 6">CBS 131958</strain>
    </source>
</reference>
<evidence type="ECO:0000259" key="4">
    <source>
        <dbReference type="Pfam" id="PF01494"/>
    </source>
</evidence>
<gene>
    <name evidence="5" type="ORF">AB675_2213</name>
</gene>
<dbReference type="InterPro" id="IPR051104">
    <property type="entry name" value="FAD_monoxygenase"/>
</dbReference>
<dbReference type="STRING" id="1664694.A0A0N1HDB0"/>
<dbReference type="Pfam" id="PF01494">
    <property type="entry name" value="FAD_binding_3"/>
    <property type="match status" value="1"/>
</dbReference>
<dbReference type="GO" id="GO:0016491">
    <property type="term" value="F:oxidoreductase activity"/>
    <property type="evidence" value="ECO:0007669"/>
    <property type="project" value="UniProtKB-KW"/>
</dbReference>
<evidence type="ECO:0000313" key="5">
    <source>
        <dbReference type="EMBL" id="KPI42934.1"/>
    </source>
</evidence>
<evidence type="ECO:0000256" key="2">
    <source>
        <dbReference type="ARBA" id="ARBA00022827"/>
    </source>
</evidence>
<dbReference type="GO" id="GO:0071949">
    <property type="term" value="F:FAD binding"/>
    <property type="evidence" value="ECO:0007669"/>
    <property type="project" value="InterPro"/>
</dbReference>
<sequence>MSKPPFRVAIVGGGLGGLFCALSLHHHVKHPLQIDVYEQAAQYREIGAGIGLGPNAAKLFHEVGLGERINAISGDRAGVWISFRRFDTGEDVITIPSIDKGAVRNVPMARSELLDLLLDAIRERKAATLHTAKRCSKLSEPGADTVTLHFNDDTTATANLVIAADGIHSAVRSQFATDKPVYGGMIAYRGVIPISTLPDPWPFSSYSVAWMGKKRHFLIFPISANKSLNIVAFATKSEDEITDTLESWTATCPRSEVEKDFAGFEGTVQHIIAQMPDPASKWRLNYREPLAEWVHMAGKVVLIGDASHSMMPHQGAGAGQATEDDYVLARCLNEYLSQSSESVNGKGKHASLQEWMQIYQNVRLPRAQKVARTSKEAGEVYEMVTPDLVDKDFEDCLPIVKEKISTRMRWIWTEDIGEAFDKARQELQGSEL</sequence>
<dbReference type="AlphaFoldDB" id="A0A0N1HDB0"/>
<evidence type="ECO:0000256" key="3">
    <source>
        <dbReference type="ARBA" id="ARBA00023002"/>
    </source>
</evidence>
<dbReference type="EMBL" id="LFJN01000006">
    <property type="protein sequence ID" value="KPI42934.1"/>
    <property type="molecule type" value="Genomic_DNA"/>
</dbReference>
<dbReference type="Gene3D" id="3.50.50.60">
    <property type="entry name" value="FAD/NAD(P)-binding domain"/>
    <property type="match status" value="1"/>
</dbReference>
<dbReference type="PANTHER" id="PTHR46720">
    <property type="entry name" value="HYDROXYLASE, PUTATIVE (AFU_ORTHOLOGUE AFUA_3G01460)-RELATED"/>
    <property type="match status" value="1"/>
</dbReference>